<dbReference type="EMBL" id="QGGV01000009">
    <property type="protein sequence ID" value="PWK54948.1"/>
    <property type="molecule type" value="Genomic_DNA"/>
</dbReference>
<evidence type="ECO:0000313" key="5">
    <source>
        <dbReference type="EMBL" id="PWK54948.1"/>
    </source>
</evidence>
<sequence>MWRDNEVFETLTRTGRTGRATPDQKSLASNFDALASIAPAGFSAGLHIRFAAPLIYVRTYDDAWTKLYDENAYALRDPLVFWGLGGKGHTRWSAIRLPDPFNILGQARKHGLTYGAVVSCGPISSRSIVGLAHGTREFTDPEIAEAVRIVHQLHLAAEPPTELTQAQIEALRLLADGDRHAAAAAKLGISESAFKARLQSARVRLGARTTAQALRKAREYQLI</sequence>
<dbReference type="KEGG" id="salo:EF888_20130"/>
<dbReference type="SMART" id="SM00421">
    <property type="entry name" value="HTH_LUXR"/>
    <property type="match status" value="1"/>
</dbReference>
<dbReference type="RefSeq" id="WP_109760355.1">
    <property type="nucleotide sequence ID" value="NZ_CP034588.1"/>
</dbReference>
<dbReference type="InterPro" id="IPR036388">
    <property type="entry name" value="WH-like_DNA-bd_sf"/>
</dbReference>
<dbReference type="InterPro" id="IPR000792">
    <property type="entry name" value="Tscrpt_reg_LuxR_C"/>
</dbReference>
<dbReference type="InterPro" id="IPR005143">
    <property type="entry name" value="TF_LuxR_autoind-bd_dom"/>
</dbReference>
<evidence type="ECO:0000259" key="4">
    <source>
        <dbReference type="SMART" id="SM00421"/>
    </source>
</evidence>
<organism evidence="5 6">
    <name type="scientific">Silicimonas algicola</name>
    <dbReference type="NCBI Taxonomy" id="1826607"/>
    <lineage>
        <taxon>Bacteria</taxon>
        <taxon>Pseudomonadati</taxon>
        <taxon>Pseudomonadota</taxon>
        <taxon>Alphaproteobacteria</taxon>
        <taxon>Rhodobacterales</taxon>
        <taxon>Paracoccaceae</taxon>
    </lineage>
</organism>
<dbReference type="GO" id="GO:0006355">
    <property type="term" value="P:regulation of DNA-templated transcription"/>
    <property type="evidence" value="ECO:0007669"/>
    <property type="project" value="InterPro"/>
</dbReference>
<dbReference type="OrthoDB" id="7826109at2"/>
<evidence type="ECO:0000256" key="3">
    <source>
        <dbReference type="ARBA" id="ARBA00023163"/>
    </source>
</evidence>
<protein>
    <submittedName>
        <fullName evidence="5">LuxR family transcriptional regulator</fullName>
    </submittedName>
</protein>
<accession>A0A316G2C3</accession>
<dbReference type="Proteomes" id="UP000245390">
    <property type="component" value="Unassembled WGS sequence"/>
</dbReference>
<dbReference type="Pfam" id="PF03472">
    <property type="entry name" value="Autoind_bind"/>
    <property type="match status" value="1"/>
</dbReference>
<feature type="domain" description="HTH luxR-type" evidence="4">
    <location>
        <begin position="160"/>
        <end position="217"/>
    </location>
</feature>
<dbReference type="AlphaFoldDB" id="A0A316G2C3"/>
<evidence type="ECO:0000256" key="2">
    <source>
        <dbReference type="ARBA" id="ARBA00023125"/>
    </source>
</evidence>
<keyword evidence="2" id="KW-0238">DNA-binding</keyword>
<keyword evidence="6" id="KW-1185">Reference proteome</keyword>
<dbReference type="SUPFAM" id="SSF75516">
    <property type="entry name" value="Pheromone-binding domain of LuxR-like quorum-sensing transcription factors"/>
    <property type="match status" value="1"/>
</dbReference>
<dbReference type="SUPFAM" id="SSF46894">
    <property type="entry name" value="C-terminal effector domain of the bipartite response regulators"/>
    <property type="match status" value="1"/>
</dbReference>
<gene>
    <name evidence="5" type="ORF">C8D95_10934</name>
</gene>
<keyword evidence="1" id="KW-0805">Transcription regulation</keyword>
<proteinExistence type="predicted"/>
<dbReference type="InterPro" id="IPR036693">
    <property type="entry name" value="TF_LuxR_autoind-bd_dom_sf"/>
</dbReference>
<dbReference type="GO" id="GO:0003677">
    <property type="term" value="F:DNA binding"/>
    <property type="evidence" value="ECO:0007669"/>
    <property type="project" value="UniProtKB-KW"/>
</dbReference>
<comment type="caution">
    <text evidence="5">The sequence shown here is derived from an EMBL/GenBank/DDBJ whole genome shotgun (WGS) entry which is preliminary data.</text>
</comment>
<keyword evidence="3" id="KW-0804">Transcription</keyword>
<evidence type="ECO:0000313" key="6">
    <source>
        <dbReference type="Proteomes" id="UP000245390"/>
    </source>
</evidence>
<dbReference type="Gene3D" id="3.30.450.80">
    <property type="entry name" value="Transcription factor LuxR-like, autoinducer-binding domain"/>
    <property type="match status" value="1"/>
</dbReference>
<evidence type="ECO:0000256" key="1">
    <source>
        <dbReference type="ARBA" id="ARBA00023015"/>
    </source>
</evidence>
<name>A0A316G2C3_9RHOB</name>
<dbReference type="InterPro" id="IPR016032">
    <property type="entry name" value="Sig_transdc_resp-reg_C-effctor"/>
</dbReference>
<reference evidence="5 6" key="1">
    <citation type="submission" date="2018-05" db="EMBL/GenBank/DDBJ databases">
        <title>Genomic Encyclopedia of Type Strains, Phase IV (KMG-IV): sequencing the most valuable type-strain genomes for metagenomic binning, comparative biology and taxonomic classification.</title>
        <authorList>
            <person name="Goeker M."/>
        </authorList>
    </citation>
    <scope>NUCLEOTIDE SEQUENCE [LARGE SCALE GENOMIC DNA]</scope>
    <source>
        <strain evidence="5 6">DSM 103371</strain>
    </source>
</reference>
<dbReference type="Gene3D" id="1.10.10.10">
    <property type="entry name" value="Winged helix-like DNA-binding domain superfamily/Winged helix DNA-binding domain"/>
    <property type="match status" value="1"/>
</dbReference>